<sequence>MLKFFNKEFQLLSPVDGETFDLSLMPDPVFAQKMAGDGVAINTSGDIFVAPADGEITLILETNHAYGMRMDSGMEVLVHIGVDTVELGGEGFTRLIEPGQNVKAGTPIIKIDREFLLEKNYCLHTPLLITNIDKTKSITPHLNQSVKSGEGIAISYKV</sequence>
<dbReference type="NCBIfam" id="TIGR00830">
    <property type="entry name" value="PTBA"/>
    <property type="match status" value="1"/>
</dbReference>
<dbReference type="PANTHER" id="PTHR45008">
    <property type="entry name" value="PTS SYSTEM GLUCOSE-SPECIFIC EIIA COMPONENT"/>
    <property type="match status" value="1"/>
</dbReference>
<name>A0ABM9EPH8_9BACI</name>
<comment type="caution">
    <text evidence="8">The sequence shown here is derived from an EMBL/GenBank/DDBJ whole genome shotgun (WGS) entry which is preliminary data.</text>
</comment>
<evidence type="ECO:0000256" key="4">
    <source>
        <dbReference type="ARBA" id="ARBA00022679"/>
    </source>
</evidence>
<evidence type="ECO:0000313" key="9">
    <source>
        <dbReference type="Proteomes" id="UP000838308"/>
    </source>
</evidence>
<dbReference type="InterPro" id="IPR011055">
    <property type="entry name" value="Dup_hybrid_motif"/>
</dbReference>
<dbReference type="PANTHER" id="PTHR45008:SF1">
    <property type="entry name" value="PTS SYSTEM GLUCOSE-SPECIFIC EIIA COMPONENT"/>
    <property type="match status" value="1"/>
</dbReference>
<evidence type="ECO:0000256" key="2">
    <source>
        <dbReference type="ARBA" id="ARBA00022448"/>
    </source>
</evidence>
<dbReference type="PROSITE" id="PS00371">
    <property type="entry name" value="PTS_EIIA_TYPE_1_HIS"/>
    <property type="match status" value="1"/>
</dbReference>
<dbReference type="Proteomes" id="UP000838308">
    <property type="component" value="Unassembled WGS sequence"/>
</dbReference>
<feature type="domain" description="PTS EIIA type-1" evidence="7">
    <location>
        <begin position="27"/>
        <end position="131"/>
    </location>
</feature>
<evidence type="ECO:0000256" key="3">
    <source>
        <dbReference type="ARBA" id="ARBA00022597"/>
    </source>
</evidence>
<keyword evidence="9" id="KW-1185">Reference proteome</keyword>
<dbReference type="PROSITE" id="PS51093">
    <property type="entry name" value="PTS_EIIA_TYPE_1"/>
    <property type="match status" value="1"/>
</dbReference>
<dbReference type="RefSeq" id="WP_248734375.1">
    <property type="nucleotide sequence ID" value="NZ_CALBWS010000005.1"/>
</dbReference>
<keyword evidence="2" id="KW-0813">Transport</keyword>
<dbReference type="SUPFAM" id="SSF51261">
    <property type="entry name" value="Duplicated hybrid motif"/>
    <property type="match status" value="1"/>
</dbReference>
<evidence type="ECO:0000256" key="6">
    <source>
        <dbReference type="ARBA" id="ARBA00022777"/>
    </source>
</evidence>
<keyword evidence="4" id="KW-0808">Transferase</keyword>
<accession>A0ABM9EPH8</accession>
<protein>
    <submittedName>
        <fullName evidence="8">PTS system glucose-specific EIIA component</fullName>
    </submittedName>
</protein>
<reference evidence="8" key="1">
    <citation type="submission" date="2022-04" db="EMBL/GenBank/DDBJ databases">
        <authorList>
            <person name="Criscuolo A."/>
        </authorList>
    </citation>
    <scope>NUCLEOTIDE SEQUENCE</scope>
    <source>
        <strain evidence="8">CIP111895</strain>
    </source>
</reference>
<evidence type="ECO:0000259" key="7">
    <source>
        <dbReference type="PROSITE" id="PS51093"/>
    </source>
</evidence>
<dbReference type="Gene3D" id="2.70.70.10">
    <property type="entry name" value="Glucose Permease (Domain IIA)"/>
    <property type="match status" value="1"/>
</dbReference>
<keyword evidence="6" id="KW-0418">Kinase</keyword>
<dbReference type="InterPro" id="IPR050890">
    <property type="entry name" value="PTS_EIIA_component"/>
</dbReference>
<organism evidence="8 9">
    <name type="scientific">Neobacillus rhizosphaerae</name>
    <dbReference type="NCBI Taxonomy" id="2880965"/>
    <lineage>
        <taxon>Bacteria</taxon>
        <taxon>Bacillati</taxon>
        <taxon>Bacillota</taxon>
        <taxon>Bacilli</taxon>
        <taxon>Bacillales</taxon>
        <taxon>Bacillaceae</taxon>
        <taxon>Neobacillus</taxon>
    </lineage>
</organism>
<dbReference type="Pfam" id="PF00358">
    <property type="entry name" value="PTS_EIIA_1"/>
    <property type="match status" value="1"/>
</dbReference>
<proteinExistence type="predicted"/>
<keyword evidence="3" id="KW-0762">Sugar transport</keyword>
<evidence type="ECO:0000313" key="8">
    <source>
        <dbReference type="EMBL" id="CAH2714039.1"/>
    </source>
</evidence>
<keyword evidence="5" id="KW-0598">Phosphotransferase system</keyword>
<evidence type="ECO:0000256" key="1">
    <source>
        <dbReference type="ARBA" id="ARBA00004496"/>
    </source>
</evidence>
<gene>
    <name evidence="8" type="primary">crr_1</name>
    <name evidence="8" type="ORF">BACCIP111895_01193</name>
</gene>
<dbReference type="InterPro" id="IPR001127">
    <property type="entry name" value="PTS_EIIA_1_perm"/>
</dbReference>
<comment type="subcellular location">
    <subcellularLocation>
        <location evidence="1">Cytoplasm</location>
    </subcellularLocation>
</comment>
<evidence type="ECO:0000256" key="5">
    <source>
        <dbReference type="ARBA" id="ARBA00022683"/>
    </source>
</evidence>
<dbReference type="EMBL" id="CALBWS010000005">
    <property type="protein sequence ID" value="CAH2714039.1"/>
    <property type="molecule type" value="Genomic_DNA"/>
</dbReference>